<name>A0A4V2JZG3_9APHY</name>
<protein>
    <submittedName>
        <fullName evidence="1">Uncharacterized protein</fullName>
    </submittedName>
</protein>
<dbReference type="EMBL" id="ML143469">
    <property type="protein sequence ID" value="TBU24983.1"/>
    <property type="molecule type" value="Genomic_DNA"/>
</dbReference>
<dbReference type="Proteomes" id="UP000292957">
    <property type="component" value="Unassembled WGS sequence"/>
</dbReference>
<reference evidence="1 3" key="1">
    <citation type="submission" date="2019-01" db="EMBL/GenBank/DDBJ databases">
        <title>Draft genome sequences of three monokaryotic isolates of the white-rot basidiomycete fungus Dichomitus squalens.</title>
        <authorList>
            <consortium name="DOE Joint Genome Institute"/>
            <person name="Lopez S.C."/>
            <person name="Andreopoulos B."/>
            <person name="Pangilinan J."/>
            <person name="Lipzen A."/>
            <person name="Riley R."/>
            <person name="Ahrendt S."/>
            <person name="Ng V."/>
            <person name="Barry K."/>
            <person name="Daum C."/>
            <person name="Grigoriev I.V."/>
            <person name="Hilden K.S."/>
            <person name="Makela M.R."/>
            <person name="de Vries R.P."/>
        </authorList>
    </citation>
    <scope>NUCLEOTIDE SEQUENCE [LARGE SCALE GENOMIC DNA]</scope>
    <source>
        <strain evidence="2 3">CBS 464.89</strain>
        <strain evidence="1">OM18370.1</strain>
    </source>
</reference>
<evidence type="ECO:0000313" key="1">
    <source>
        <dbReference type="EMBL" id="TBU24983.1"/>
    </source>
</evidence>
<evidence type="ECO:0000313" key="3">
    <source>
        <dbReference type="Proteomes" id="UP000292082"/>
    </source>
</evidence>
<organism evidence="1">
    <name type="scientific">Dichomitus squalens</name>
    <dbReference type="NCBI Taxonomy" id="114155"/>
    <lineage>
        <taxon>Eukaryota</taxon>
        <taxon>Fungi</taxon>
        <taxon>Dikarya</taxon>
        <taxon>Basidiomycota</taxon>
        <taxon>Agaricomycotina</taxon>
        <taxon>Agaricomycetes</taxon>
        <taxon>Polyporales</taxon>
        <taxon>Polyporaceae</taxon>
        <taxon>Dichomitus</taxon>
    </lineage>
</organism>
<gene>
    <name evidence="2" type="ORF">BD310DRAFT_933220</name>
    <name evidence="1" type="ORF">BD311DRAFT_809567</name>
</gene>
<keyword evidence="3" id="KW-1185">Reference proteome</keyword>
<sequence>MPPIVYTSSLLASMNTRKVLRDRSVSQSGSGHSSHVDPVNFHTAVQITVDKTVDFGLEDDIRGAVSQASERKDAVSPV</sequence>
<dbReference type="EMBL" id="ML145165">
    <property type="protein sequence ID" value="TBU55625.1"/>
    <property type="molecule type" value="Genomic_DNA"/>
</dbReference>
<evidence type="ECO:0000313" key="2">
    <source>
        <dbReference type="EMBL" id="TBU55625.1"/>
    </source>
</evidence>
<dbReference type="Proteomes" id="UP000292082">
    <property type="component" value="Unassembled WGS sequence"/>
</dbReference>
<proteinExistence type="predicted"/>
<accession>A0A4V2JZG3</accession>
<dbReference type="AlphaFoldDB" id="A0A4V2JZG3"/>